<reference evidence="2 3" key="1">
    <citation type="submission" date="2018-08" db="EMBL/GenBank/DDBJ databases">
        <title>Actinomadura spongicola sp. nov., isolated from marine sponge Leucetta chagosensis.</title>
        <authorList>
            <person name="Li L."/>
            <person name="Lin H.W."/>
        </authorList>
    </citation>
    <scope>NUCLEOTIDE SEQUENCE [LARGE SCALE GENOMIC DNA]</scope>
    <source>
        <strain evidence="2 3">LHW52907</strain>
    </source>
</reference>
<dbReference type="NCBIfam" id="TIGR01764">
    <property type="entry name" value="excise"/>
    <property type="match status" value="1"/>
</dbReference>
<proteinExistence type="predicted"/>
<keyword evidence="2" id="KW-0238">DNA-binding</keyword>
<dbReference type="EMBL" id="QVNQ01000005">
    <property type="protein sequence ID" value="RFS84136.1"/>
    <property type="molecule type" value="Genomic_DNA"/>
</dbReference>
<accession>A0A372GFG5</accession>
<evidence type="ECO:0000259" key="1">
    <source>
        <dbReference type="Pfam" id="PF12728"/>
    </source>
</evidence>
<protein>
    <submittedName>
        <fullName evidence="2">DNA-binding protein</fullName>
    </submittedName>
</protein>
<dbReference type="Pfam" id="PF12728">
    <property type="entry name" value="HTH_17"/>
    <property type="match status" value="1"/>
</dbReference>
<dbReference type="InterPro" id="IPR041657">
    <property type="entry name" value="HTH_17"/>
</dbReference>
<evidence type="ECO:0000313" key="3">
    <source>
        <dbReference type="Proteomes" id="UP000262882"/>
    </source>
</evidence>
<dbReference type="AlphaFoldDB" id="A0A372GFG5"/>
<gene>
    <name evidence="2" type="ORF">D0T12_18430</name>
</gene>
<name>A0A372GFG5_9ACTN</name>
<dbReference type="OrthoDB" id="9806039at2"/>
<dbReference type="GO" id="GO:0003677">
    <property type="term" value="F:DNA binding"/>
    <property type="evidence" value="ECO:0007669"/>
    <property type="project" value="UniProtKB-KW"/>
</dbReference>
<dbReference type="Proteomes" id="UP000262882">
    <property type="component" value="Unassembled WGS sequence"/>
</dbReference>
<keyword evidence="3" id="KW-1185">Reference proteome</keyword>
<dbReference type="RefSeq" id="WP_117400823.1">
    <property type="nucleotide sequence ID" value="NZ_QVNQ01000005.1"/>
</dbReference>
<comment type="caution">
    <text evidence="2">The sequence shown here is derived from an EMBL/GenBank/DDBJ whole genome shotgun (WGS) entry which is preliminary data.</text>
</comment>
<dbReference type="InterPro" id="IPR010093">
    <property type="entry name" value="SinI_DNA-bd"/>
</dbReference>
<feature type="domain" description="Helix-turn-helix" evidence="1">
    <location>
        <begin position="15"/>
        <end position="62"/>
    </location>
</feature>
<evidence type="ECO:0000313" key="2">
    <source>
        <dbReference type="EMBL" id="RFS84136.1"/>
    </source>
</evidence>
<organism evidence="2 3">
    <name type="scientific">Actinomadura spongiicola</name>
    <dbReference type="NCBI Taxonomy" id="2303421"/>
    <lineage>
        <taxon>Bacteria</taxon>
        <taxon>Bacillati</taxon>
        <taxon>Actinomycetota</taxon>
        <taxon>Actinomycetes</taxon>
        <taxon>Streptosporangiales</taxon>
        <taxon>Thermomonosporaceae</taxon>
        <taxon>Actinomadura</taxon>
    </lineage>
</organism>
<sequence length="73" mass="8296">MNAANAEPQLQQKIFYRITEAMDLLSLSRSVIYEEIRSGRLRTVTRGRTRLVPATALTEYAQLLEREAEGEVA</sequence>